<gene>
    <name evidence="2" type="ORF">SEMRO_911_G219240.1</name>
</gene>
<feature type="compositionally biased region" description="Polar residues" evidence="1">
    <location>
        <begin position="24"/>
        <end position="34"/>
    </location>
</feature>
<protein>
    <submittedName>
        <fullName evidence="2">Uncharacterized protein</fullName>
    </submittedName>
</protein>
<feature type="region of interest" description="Disordered" evidence="1">
    <location>
        <begin position="1"/>
        <end position="69"/>
    </location>
</feature>
<evidence type="ECO:0000256" key="1">
    <source>
        <dbReference type="SAM" id="MobiDB-lite"/>
    </source>
</evidence>
<organism evidence="2 3">
    <name type="scientific">Seminavis robusta</name>
    <dbReference type="NCBI Taxonomy" id="568900"/>
    <lineage>
        <taxon>Eukaryota</taxon>
        <taxon>Sar</taxon>
        <taxon>Stramenopiles</taxon>
        <taxon>Ochrophyta</taxon>
        <taxon>Bacillariophyta</taxon>
        <taxon>Bacillariophyceae</taxon>
        <taxon>Bacillariophycidae</taxon>
        <taxon>Naviculales</taxon>
        <taxon>Naviculaceae</taxon>
        <taxon>Seminavis</taxon>
    </lineage>
</organism>
<accession>A0A9N8EGI6</accession>
<reference evidence="2" key="1">
    <citation type="submission" date="2020-06" db="EMBL/GenBank/DDBJ databases">
        <authorList>
            <consortium name="Plant Systems Biology data submission"/>
        </authorList>
    </citation>
    <scope>NUCLEOTIDE SEQUENCE</scope>
    <source>
        <strain evidence="2">D6</strain>
    </source>
</reference>
<sequence>MDTSEREGDTGNEDSTGIDHNEVETQVDTTNSGSGVELAAPDDLTTEETSDIGLPCRERTYASSDEEPDDFDPLKIVELRLQAMAAQDHNDIDESTVILEQTSSGGRETQCGEDDSHDEIDMLKIVQARIDGAMTDANTDGTQPADDMAAVKSTGKTRQTDVPVSVSVEQPIKRKMPKRTKRDLSNWLFWDQAGVLKQRIEEFKNRLHRMGPIPYLLRTKPKLNQELMLGHLARGKGTSMQHPIARDQMSRRMAHLIQCQT</sequence>
<dbReference type="EMBL" id="CAICTM010000909">
    <property type="protein sequence ID" value="CAB9518164.1"/>
    <property type="molecule type" value="Genomic_DNA"/>
</dbReference>
<dbReference type="AlphaFoldDB" id="A0A9N8EGI6"/>
<keyword evidence="3" id="KW-1185">Reference proteome</keyword>
<evidence type="ECO:0000313" key="2">
    <source>
        <dbReference type="EMBL" id="CAB9518164.1"/>
    </source>
</evidence>
<name>A0A9N8EGI6_9STRA</name>
<evidence type="ECO:0000313" key="3">
    <source>
        <dbReference type="Proteomes" id="UP001153069"/>
    </source>
</evidence>
<proteinExistence type="predicted"/>
<comment type="caution">
    <text evidence="2">The sequence shown here is derived from an EMBL/GenBank/DDBJ whole genome shotgun (WGS) entry which is preliminary data.</text>
</comment>
<dbReference type="Proteomes" id="UP001153069">
    <property type="component" value="Unassembled WGS sequence"/>
</dbReference>